<name>A0A5E8AF46_9SPHN</name>
<evidence type="ECO:0000313" key="1">
    <source>
        <dbReference type="EMBL" id="VVT27579.1"/>
    </source>
</evidence>
<organism evidence="1 2">
    <name type="scientific">Sphingomonas aurantiaca</name>
    <dbReference type="NCBI Taxonomy" id="185949"/>
    <lineage>
        <taxon>Bacteria</taxon>
        <taxon>Pseudomonadati</taxon>
        <taxon>Pseudomonadota</taxon>
        <taxon>Alphaproteobacteria</taxon>
        <taxon>Sphingomonadales</taxon>
        <taxon>Sphingomonadaceae</taxon>
        <taxon>Sphingomonas</taxon>
    </lineage>
</organism>
<reference evidence="1 2" key="1">
    <citation type="submission" date="2019-09" db="EMBL/GenBank/DDBJ databases">
        <authorList>
            <person name="Dittami M. S."/>
        </authorList>
    </citation>
    <scope>NUCLEOTIDE SEQUENCE [LARGE SCALE GENOMIC DNA]</scope>
    <source>
        <strain evidence="1">SPHINGO391</strain>
    </source>
</reference>
<protein>
    <submittedName>
        <fullName evidence="1">Uncharacterized protein</fullName>
    </submittedName>
</protein>
<evidence type="ECO:0000313" key="2">
    <source>
        <dbReference type="Proteomes" id="UP000326857"/>
    </source>
</evidence>
<accession>A0A5E8AF46</accession>
<proteinExistence type="predicted"/>
<gene>
    <name evidence="1" type="ORF">SPHINGO391_500028</name>
</gene>
<dbReference type="EMBL" id="CABVLI010000046">
    <property type="protein sequence ID" value="VVT27579.1"/>
    <property type="molecule type" value="Genomic_DNA"/>
</dbReference>
<dbReference type="Proteomes" id="UP000326857">
    <property type="component" value="Unassembled WGS sequence"/>
</dbReference>
<dbReference type="AlphaFoldDB" id="A0A5E8AF46"/>
<sequence length="45" mass="4839">MAKRALCVNAGFAKFRASLLPRGENADKDAAYTDTIESEYGTQGT</sequence>